<name>A0AAJ0FIU3_9PEZI</name>
<evidence type="ECO:0000313" key="2">
    <source>
        <dbReference type="EMBL" id="KAK1762435.1"/>
    </source>
</evidence>
<keyword evidence="3" id="KW-1185">Reference proteome</keyword>
<dbReference type="AlphaFoldDB" id="A0AAJ0FIU3"/>
<comment type="caution">
    <text evidence="2">The sequence shown here is derived from an EMBL/GenBank/DDBJ whole genome shotgun (WGS) entry which is preliminary data.</text>
</comment>
<dbReference type="RefSeq" id="XP_060278648.1">
    <property type="nucleotide sequence ID" value="XM_060423263.1"/>
</dbReference>
<accession>A0AAJ0FIU3</accession>
<evidence type="ECO:0000313" key="3">
    <source>
        <dbReference type="Proteomes" id="UP001244011"/>
    </source>
</evidence>
<feature type="region of interest" description="Disordered" evidence="1">
    <location>
        <begin position="140"/>
        <end position="179"/>
    </location>
</feature>
<protein>
    <submittedName>
        <fullName evidence="2">Uncharacterized protein</fullName>
    </submittedName>
</protein>
<dbReference type="Proteomes" id="UP001244011">
    <property type="component" value="Unassembled WGS sequence"/>
</dbReference>
<evidence type="ECO:0000256" key="1">
    <source>
        <dbReference type="SAM" id="MobiDB-lite"/>
    </source>
</evidence>
<feature type="compositionally biased region" description="Basic and acidic residues" evidence="1">
    <location>
        <begin position="157"/>
        <end position="168"/>
    </location>
</feature>
<dbReference type="GeneID" id="85306450"/>
<reference evidence="2" key="1">
    <citation type="submission" date="2023-06" db="EMBL/GenBank/DDBJ databases">
        <title>Genome-scale phylogeny and comparative genomics of the fungal order Sordariales.</title>
        <authorList>
            <consortium name="Lawrence Berkeley National Laboratory"/>
            <person name="Hensen N."/>
            <person name="Bonometti L."/>
            <person name="Westerberg I."/>
            <person name="Brannstrom I.O."/>
            <person name="Guillou S."/>
            <person name="Cros-Aarteil S."/>
            <person name="Calhoun S."/>
            <person name="Haridas S."/>
            <person name="Kuo A."/>
            <person name="Mondo S."/>
            <person name="Pangilinan J."/>
            <person name="Riley R."/>
            <person name="Labutti K."/>
            <person name="Andreopoulos B."/>
            <person name="Lipzen A."/>
            <person name="Chen C."/>
            <person name="Yanf M."/>
            <person name="Daum C."/>
            <person name="Ng V."/>
            <person name="Clum A."/>
            <person name="Steindorff A."/>
            <person name="Ohm R."/>
            <person name="Martin F."/>
            <person name="Silar P."/>
            <person name="Natvig D."/>
            <person name="Lalanne C."/>
            <person name="Gautier V."/>
            <person name="Ament-Velasquez S.L."/>
            <person name="Kruys A."/>
            <person name="Hutchinson M.I."/>
            <person name="Powell A.J."/>
            <person name="Barry K."/>
            <person name="Miller A.N."/>
            <person name="Grigoriev I.V."/>
            <person name="Debuchy R."/>
            <person name="Gladieux P."/>
            <person name="Thoren M.H."/>
            <person name="Johannesson H."/>
        </authorList>
    </citation>
    <scope>NUCLEOTIDE SEQUENCE</scope>
    <source>
        <strain evidence="2">8032-3</strain>
    </source>
</reference>
<organism evidence="2 3">
    <name type="scientific">Phialemonium atrogriseum</name>
    <dbReference type="NCBI Taxonomy" id="1093897"/>
    <lineage>
        <taxon>Eukaryota</taxon>
        <taxon>Fungi</taxon>
        <taxon>Dikarya</taxon>
        <taxon>Ascomycota</taxon>
        <taxon>Pezizomycotina</taxon>
        <taxon>Sordariomycetes</taxon>
        <taxon>Sordariomycetidae</taxon>
        <taxon>Cephalothecales</taxon>
        <taxon>Cephalothecaceae</taxon>
        <taxon>Phialemonium</taxon>
    </lineage>
</organism>
<dbReference type="EMBL" id="MU839037">
    <property type="protein sequence ID" value="KAK1762435.1"/>
    <property type="molecule type" value="Genomic_DNA"/>
</dbReference>
<feature type="region of interest" description="Disordered" evidence="1">
    <location>
        <begin position="94"/>
        <end position="122"/>
    </location>
</feature>
<feature type="compositionally biased region" description="Basic and acidic residues" evidence="1">
    <location>
        <begin position="102"/>
        <end position="111"/>
    </location>
</feature>
<sequence length="179" mass="20229">MDGILPPTTRHKSWLQLIAEAYEKEHGPLPDPVSTAGSFLVTAPKTPVASYDMVGFDDEFVAILEEKLNGILWHQKLRRNLFGPVADTFPIGHTPPGFREPYFAERDKPIDTDSEDDDSPETQRILQKFSIIRTMKRVAMPRSPGFDKRNAKAKKRKVEDIRVREDLRGLSAPSLQTSS</sequence>
<proteinExistence type="predicted"/>
<gene>
    <name evidence="2" type="ORF">QBC33DRAFT_282571</name>
</gene>